<evidence type="ECO:0000256" key="7">
    <source>
        <dbReference type="ARBA" id="ARBA00023306"/>
    </source>
</evidence>
<dbReference type="InterPro" id="IPR013685">
    <property type="entry name" value="POTRA_FtsQ_type"/>
</dbReference>
<proteinExistence type="inferred from homology"/>
<keyword evidence="5 8" id="KW-1133">Transmembrane helix</keyword>
<comment type="subcellular location">
    <subcellularLocation>
        <location evidence="8">Cell membrane</location>
        <topology evidence="8">Single-pass type II membrane protein</topology>
    </subcellularLocation>
    <subcellularLocation>
        <location evidence="1">Membrane</location>
    </subcellularLocation>
    <text evidence="8">Localizes to the division septum.</text>
</comment>
<feature type="domain" description="POTRA" evidence="9">
    <location>
        <begin position="50"/>
        <end position="118"/>
    </location>
</feature>
<dbReference type="GO" id="GO:0005886">
    <property type="term" value="C:plasma membrane"/>
    <property type="evidence" value="ECO:0007669"/>
    <property type="project" value="UniProtKB-SubCell"/>
</dbReference>
<evidence type="ECO:0000256" key="4">
    <source>
        <dbReference type="ARBA" id="ARBA00022692"/>
    </source>
</evidence>
<keyword evidence="7 8" id="KW-0131">Cell cycle</keyword>
<evidence type="ECO:0000256" key="8">
    <source>
        <dbReference type="HAMAP-Rule" id="MF_00912"/>
    </source>
</evidence>
<organism evidence="10 11">
    <name type="scientific">Sporolactobacillus laevolacticus DSM 442</name>
    <dbReference type="NCBI Taxonomy" id="1395513"/>
    <lineage>
        <taxon>Bacteria</taxon>
        <taxon>Bacillati</taxon>
        <taxon>Bacillota</taxon>
        <taxon>Bacilli</taxon>
        <taxon>Bacillales</taxon>
        <taxon>Sporolactobacillaceae</taxon>
        <taxon>Sporolactobacillus</taxon>
    </lineage>
</organism>
<dbReference type="EMBL" id="AWTC01000002">
    <property type="protein sequence ID" value="EST13141.1"/>
    <property type="molecule type" value="Genomic_DNA"/>
</dbReference>
<dbReference type="HAMAP" id="MF_00912">
    <property type="entry name" value="DivIB"/>
    <property type="match status" value="1"/>
</dbReference>
<dbReference type="InterPro" id="IPR005548">
    <property type="entry name" value="Cell_div_FtsQ/DivIB_C"/>
</dbReference>
<protein>
    <recommendedName>
        <fullName evidence="8">Cell division protein DivIB</fullName>
    </recommendedName>
</protein>
<keyword evidence="2 8" id="KW-1003">Cell membrane</keyword>
<evidence type="ECO:0000256" key="6">
    <source>
        <dbReference type="ARBA" id="ARBA00023136"/>
    </source>
</evidence>
<feature type="transmembrane region" description="Helical" evidence="8">
    <location>
        <begin position="28"/>
        <end position="45"/>
    </location>
</feature>
<dbReference type="Gene3D" id="3.40.50.10960">
    <property type="match status" value="1"/>
</dbReference>
<keyword evidence="3 8" id="KW-0132">Cell division</keyword>
<dbReference type="Gene3D" id="3.10.20.310">
    <property type="entry name" value="membrane protein fhac"/>
    <property type="match status" value="1"/>
</dbReference>
<name>V6J1U5_9BACL</name>
<dbReference type="STRING" id="1395513.P343_03370"/>
<evidence type="ECO:0000256" key="3">
    <source>
        <dbReference type="ARBA" id="ARBA00022618"/>
    </source>
</evidence>
<gene>
    <name evidence="8" type="primary">divIB</name>
    <name evidence="10" type="ORF">P343_03370</name>
</gene>
<dbReference type="GO" id="GO:0032153">
    <property type="term" value="C:cell division site"/>
    <property type="evidence" value="ECO:0007669"/>
    <property type="project" value="UniProtKB-UniRule"/>
</dbReference>
<evidence type="ECO:0000256" key="1">
    <source>
        <dbReference type="ARBA" id="ARBA00004370"/>
    </source>
</evidence>
<comment type="caution">
    <text evidence="10">The sequence shown here is derived from an EMBL/GenBank/DDBJ whole genome shotgun (WGS) entry which is preliminary data.</text>
</comment>
<dbReference type="InterPro" id="IPR026580">
    <property type="entry name" value="DivIB"/>
</dbReference>
<dbReference type="PROSITE" id="PS51779">
    <property type="entry name" value="POTRA"/>
    <property type="match status" value="1"/>
</dbReference>
<evidence type="ECO:0000313" key="10">
    <source>
        <dbReference type="EMBL" id="EST13141.1"/>
    </source>
</evidence>
<comment type="function">
    <text evidence="8">Cell division protein that may be involved in stabilizing or promoting the assembly of the division complex.</text>
</comment>
<sequence length="259" mass="28950">MDRKKVVALEDRLPQLKKERKQKANRRFAFYASVFFLLILVVVYFQSPLSKVHSVTVKGEQIVSGVKVIKTSGISNKTHIWDIRKKAVEKKIESLPTVQSATVEKKFPNQVLIKIKEYDRKAYLQKNGNYYPILQNGAILSKLQKGKMPVDAPVLFGFSKSAALKNVAEGLDTISRQMTHNISDIHYIGKSGSGDDLILYMNDGNKVVASTRTFVQNIKLYPEIAANLPKGKHGTVHLSVGTYFIPSDAGQESNQQDGQ</sequence>
<dbReference type="PATRIC" id="fig|1395513.3.peg.683"/>
<dbReference type="Pfam" id="PF08478">
    <property type="entry name" value="POTRA_1"/>
    <property type="match status" value="1"/>
</dbReference>
<dbReference type="PANTHER" id="PTHR37820">
    <property type="entry name" value="CELL DIVISION PROTEIN DIVIB"/>
    <property type="match status" value="1"/>
</dbReference>
<evidence type="ECO:0000259" key="9">
    <source>
        <dbReference type="PROSITE" id="PS51779"/>
    </source>
</evidence>
<dbReference type="RefSeq" id="WP_023508982.1">
    <property type="nucleotide sequence ID" value="NZ_AWTC01000002.1"/>
</dbReference>
<keyword evidence="11" id="KW-1185">Reference proteome</keyword>
<reference evidence="10 11" key="1">
    <citation type="journal article" date="2013" name="Genome Announc.">
        <title>Genome Sequence of Sporolactobacillus laevolacticus DSM442, an Efficient Polymer-Grade D-Lactate Producer from Agricultural Waste Cottonseed as a Nitrogen Source.</title>
        <authorList>
            <person name="Wang H."/>
            <person name="Wang L."/>
            <person name="Ju J."/>
            <person name="Yu B."/>
            <person name="Ma Y."/>
        </authorList>
    </citation>
    <scope>NUCLEOTIDE SEQUENCE [LARGE SCALE GENOMIC DNA]</scope>
    <source>
        <strain evidence="10 11">DSM 442</strain>
    </source>
</reference>
<dbReference type="PANTHER" id="PTHR37820:SF1">
    <property type="entry name" value="CELL DIVISION PROTEIN FTSQ"/>
    <property type="match status" value="1"/>
</dbReference>
<evidence type="ECO:0000256" key="5">
    <source>
        <dbReference type="ARBA" id="ARBA00022989"/>
    </source>
</evidence>
<dbReference type="OrthoDB" id="1819027at2"/>
<dbReference type="AlphaFoldDB" id="V6J1U5"/>
<dbReference type="InterPro" id="IPR050487">
    <property type="entry name" value="FtsQ_DivIB"/>
</dbReference>
<evidence type="ECO:0000313" key="11">
    <source>
        <dbReference type="Proteomes" id="UP000018296"/>
    </source>
</evidence>
<keyword evidence="6 8" id="KW-0472">Membrane</keyword>
<keyword evidence="4 8" id="KW-0812">Transmembrane</keyword>
<dbReference type="Proteomes" id="UP000018296">
    <property type="component" value="Unassembled WGS sequence"/>
</dbReference>
<accession>V6J1U5</accession>
<comment type="similarity">
    <text evidence="8">Belongs to the FtsQ/DivIB family. DivIB subfamily.</text>
</comment>
<dbReference type="InterPro" id="IPR034746">
    <property type="entry name" value="POTRA"/>
</dbReference>
<dbReference type="eggNOG" id="COG1589">
    <property type="taxonomic scope" value="Bacteria"/>
</dbReference>
<dbReference type="GO" id="GO:0043093">
    <property type="term" value="P:FtsZ-dependent cytokinesis"/>
    <property type="evidence" value="ECO:0007669"/>
    <property type="project" value="UniProtKB-UniRule"/>
</dbReference>
<dbReference type="Pfam" id="PF03799">
    <property type="entry name" value="FtsQ_DivIB_C"/>
    <property type="match status" value="1"/>
</dbReference>
<evidence type="ECO:0000256" key="2">
    <source>
        <dbReference type="ARBA" id="ARBA00022475"/>
    </source>
</evidence>